<dbReference type="Proteomes" id="UP000450161">
    <property type="component" value="Unassembled WGS sequence"/>
</dbReference>
<dbReference type="AlphaFoldDB" id="A0A6I2U2N5"/>
<reference evidence="1 2" key="1">
    <citation type="submission" date="2019-08" db="EMBL/GenBank/DDBJ databases">
        <title>In-depth cultivation of the pig gut microbiome towards novel bacterial diversity and tailored functional studies.</title>
        <authorList>
            <person name="Wylensek D."/>
            <person name="Hitch T.C.A."/>
            <person name="Clavel T."/>
        </authorList>
    </citation>
    <scope>NUCLEOTIDE SEQUENCE [LARGE SCALE GENOMIC DNA]</scope>
    <source>
        <strain evidence="1 2">LKV-178-WT-2C</strain>
    </source>
</reference>
<name>A0A6I2U2N5_9BACT</name>
<sequence length="26" mass="2959">AIMDRLVANASKIELKGESMRQKLKK</sequence>
<gene>
    <name evidence="1" type="ORF">FYJ72_14790</name>
</gene>
<keyword evidence="1" id="KW-0547">Nucleotide-binding</keyword>
<feature type="non-terminal residue" evidence="1">
    <location>
        <position position="1"/>
    </location>
</feature>
<comment type="caution">
    <text evidence="1">The sequence shown here is derived from an EMBL/GenBank/DDBJ whole genome shotgun (WGS) entry which is preliminary data.</text>
</comment>
<organism evidence="1 2">
    <name type="scientific">Segatella copri</name>
    <dbReference type="NCBI Taxonomy" id="165179"/>
    <lineage>
        <taxon>Bacteria</taxon>
        <taxon>Pseudomonadati</taxon>
        <taxon>Bacteroidota</taxon>
        <taxon>Bacteroidia</taxon>
        <taxon>Bacteroidales</taxon>
        <taxon>Prevotellaceae</taxon>
        <taxon>Segatella</taxon>
    </lineage>
</organism>
<evidence type="ECO:0000313" key="2">
    <source>
        <dbReference type="Proteomes" id="UP000450161"/>
    </source>
</evidence>
<evidence type="ECO:0000313" key="1">
    <source>
        <dbReference type="EMBL" id="MST78877.1"/>
    </source>
</evidence>
<keyword evidence="1" id="KW-0067">ATP-binding</keyword>
<proteinExistence type="predicted"/>
<dbReference type="GO" id="GO:0005524">
    <property type="term" value="F:ATP binding"/>
    <property type="evidence" value="ECO:0007669"/>
    <property type="project" value="UniProtKB-KW"/>
</dbReference>
<dbReference type="EMBL" id="VUNF01000068">
    <property type="protein sequence ID" value="MST78877.1"/>
    <property type="molecule type" value="Genomic_DNA"/>
</dbReference>
<accession>A0A6I2U2N5</accession>
<protein>
    <submittedName>
        <fullName evidence="1">ATP-binding protein</fullName>
    </submittedName>
</protein>